<protein>
    <recommendedName>
        <fullName evidence="2">Uncharacterized protein YyaB-like PH domain-containing protein</fullName>
    </recommendedName>
</protein>
<dbReference type="EMBL" id="LXMA01000018">
    <property type="protein sequence ID" value="OAT73038.1"/>
    <property type="molecule type" value="Genomic_DNA"/>
</dbReference>
<dbReference type="GO" id="GO:0030153">
    <property type="term" value="P:bacteriocin immunity"/>
    <property type="evidence" value="ECO:0007669"/>
    <property type="project" value="InterPro"/>
</dbReference>
<dbReference type="Proteomes" id="UP000078290">
    <property type="component" value="Unassembled WGS sequence"/>
</dbReference>
<evidence type="ECO:0000313" key="4">
    <source>
        <dbReference type="Proteomes" id="UP000078290"/>
    </source>
</evidence>
<keyword evidence="1" id="KW-0812">Transmembrane</keyword>
<comment type="caution">
    <text evidence="3">The sequence shown here is derived from an EMBL/GenBank/DDBJ whole genome shotgun (WGS) entry which is preliminary data.</text>
</comment>
<keyword evidence="1" id="KW-1133">Transmembrane helix</keyword>
<feature type="transmembrane region" description="Helical" evidence="1">
    <location>
        <begin position="43"/>
        <end position="66"/>
    </location>
</feature>
<dbReference type="AlphaFoldDB" id="A0A1B7KSI4"/>
<dbReference type="OrthoDB" id="2436858at2"/>
<sequence length="147" mass="16814">MVFRAKIDSFFIFIMSITILVLSGVLLIPLFTDKTRTMLDTVIVFSLLIISVGFIIWSVFSIKYVFYDDYLLVKGGPFRSRILYQEITKVSPTKDIYTGYRLLSSKSGIEIFYKSGTLGSVKISPKENELFLSELKKRCPNVIIQES</sequence>
<evidence type="ECO:0000256" key="1">
    <source>
        <dbReference type="SAM" id="Phobius"/>
    </source>
</evidence>
<gene>
    <name evidence="3" type="ORF">A7K69_19165</name>
</gene>
<proteinExistence type="predicted"/>
<feature type="domain" description="Uncharacterized protein YyaB-like PH" evidence="2">
    <location>
        <begin position="62"/>
        <end position="139"/>
    </location>
</feature>
<evidence type="ECO:0000313" key="3">
    <source>
        <dbReference type="EMBL" id="OAT73038.1"/>
    </source>
</evidence>
<dbReference type="InterPro" id="IPR009589">
    <property type="entry name" value="PH_YyaB-like"/>
</dbReference>
<reference evidence="4" key="1">
    <citation type="submission" date="2016-05" db="EMBL/GenBank/DDBJ databases">
        <authorList>
            <person name="Wang W."/>
            <person name="Zhu L."/>
        </authorList>
    </citation>
    <scope>NUCLEOTIDE SEQUENCE [LARGE SCALE GENOMIC DNA]</scope>
    <source>
        <strain evidence="4">W-2</strain>
    </source>
</reference>
<feature type="transmembrane region" description="Helical" evidence="1">
    <location>
        <begin position="12"/>
        <end position="31"/>
    </location>
</feature>
<keyword evidence="1" id="KW-0472">Membrane</keyword>
<dbReference type="RefSeq" id="WP_064551458.1">
    <property type="nucleotide sequence ID" value="NZ_LXMA01000018.1"/>
</dbReference>
<accession>A0A1B7KSI4</accession>
<evidence type="ECO:0000259" key="2">
    <source>
        <dbReference type="Pfam" id="PF06713"/>
    </source>
</evidence>
<dbReference type="Pfam" id="PF06713">
    <property type="entry name" value="bPH_4"/>
    <property type="match status" value="1"/>
</dbReference>
<organism evidence="3 4">
    <name type="scientific">Parageobacillus thermoglucosidasius</name>
    <name type="common">Geobacillus thermoglucosidasius</name>
    <dbReference type="NCBI Taxonomy" id="1426"/>
    <lineage>
        <taxon>Bacteria</taxon>
        <taxon>Bacillati</taxon>
        <taxon>Bacillota</taxon>
        <taxon>Bacilli</taxon>
        <taxon>Bacillales</taxon>
        <taxon>Anoxybacillaceae</taxon>
        <taxon>Parageobacillus</taxon>
    </lineage>
</organism>
<name>A0A1B7KSI4_PARTM</name>